<dbReference type="AlphaFoldDB" id="A0A8X6TVK8"/>
<comment type="caution">
    <text evidence="2">The sequence shown here is derived from an EMBL/GenBank/DDBJ whole genome shotgun (WGS) entry which is preliminary data.</text>
</comment>
<reference evidence="2" key="1">
    <citation type="submission" date="2020-08" db="EMBL/GenBank/DDBJ databases">
        <title>Multicomponent nature underlies the extraordinary mechanical properties of spider dragline silk.</title>
        <authorList>
            <person name="Kono N."/>
            <person name="Nakamura H."/>
            <person name="Mori M."/>
            <person name="Yoshida Y."/>
            <person name="Ohtoshi R."/>
            <person name="Malay A.D."/>
            <person name="Moran D.A.P."/>
            <person name="Tomita M."/>
            <person name="Numata K."/>
            <person name="Arakawa K."/>
        </authorList>
    </citation>
    <scope>NUCLEOTIDE SEQUENCE</scope>
</reference>
<feature type="non-terminal residue" evidence="2">
    <location>
        <position position="1"/>
    </location>
</feature>
<evidence type="ECO:0000313" key="3">
    <source>
        <dbReference type="Proteomes" id="UP000887013"/>
    </source>
</evidence>
<evidence type="ECO:0000256" key="1">
    <source>
        <dbReference type="SAM" id="MobiDB-lite"/>
    </source>
</evidence>
<accession>A0A8X6TVK8</accession>
<dbReference type="Proteomes" id="UP000887013">
    <property type="component" value="Unassembled WGS sequence"/>
</dbReference>
<sequence length="68" mass="7602">NQLLNYSKGGSRKTRSSCGERSGKRTGVESSWYAGSCQVPVEKRSKVGVSRRNRIGGIWTGWARDLWL</sequence>
<feature type="region of interest" description="Disordered" evidence="1">
    <location>
        <begin position="1"/>
        <end position="27"/>
    </location>
</feature>
<organism evidence="2 3">
    <name type="scientific">Nephila pilipes</name>
    <name type="common">Giant wood spider</name>
    <name type="synonym">Nephila maculata</name>
    <dbReference type="NCBI Taxonomy" id="299642"/>
    <lineage>
        <taxon>Eukaryota</taxon>
        <taxon>Metazoa</taxon>
        <taxon>Ecdysozoa</taxon>
        <taxon>Arthropoda</taxon>
        <taxon>Chelicerata</taxon>
        <taxon>Arachnida</taxon>
        <taxon>Araneae</taxon>
        <taxon>Araneomorphae</taxon>
        <taxon>Entelegynae</taxon>
        <taxon>Araneoidea</taxon>
        <taxon>Nephilidae</taxon>
        <taxon>Nephila</taxon>
    </lineage>
</organism>
<protein>
    <submittedName>
        <fullName evidence="2">Uncharacterized protein</fullName>
    </submittedName>
</protein>
<dbReference type="EMBL" id="BMAW01112230">
    <property type="protein sequence ID" value="GFT51535.1"/>
    <property type="molecule type" value="Genomic_DNA"/>
</dbReference>
<name>A0A8X6TVK8_NEPPI</name>
<evidence type="ECO:0000313" key="2">
    <source>
        <dbReference type="EMBL" id="GFT51535.1"/>
    </source>
</evidence>
<proteinExistence type="predicted"/>
<keyword evidence="3" id="KW-1185">Reference proteome</keyword>
<gene>
    <name evidence="2" type="ORF">NPIL_126691</name>
</gene>